<sequence>MTILRRQLSSGFAVLPTATLEDSRLSFRARGILAFLIAKPDDWEARTDAIARAGKEGRDAVRKAVQELKVTGYYRVVDDRRGDGTLRCYTEVFDTAQEWVAEEYREKEARRLTRKAARQIEEEKANEVTEDGISGVGEPGAGEPVAGESGVITKTQTKIPPTPTADAAGEPAAAGGEPMPSNGEGGVPPANADDSVAEVRTCRTHRDGPGRSCRACGTSPRARAQQEKQAEKERRRVREQEADARLLAEVQRDGVMSESTRETWVRMRELVRQQRLEAPGGGNGKARSSPGH</sequence>
<feature type="region of interest" description="Disordered" evidence="1">
    <location>
        <begin position="121"/>
        <end position="243"/>
    </location>
</feature>
<proteinExistence type="predicted"/>
<dbReference type="RefSeq" id="WP_417922348.1">
    <property type="nucleotide sequence ID" value="NZ_JBHSFS010000002.1"/>
</dbReference>
<dbReference type="Proteomes" id="UP001595990">
    <property type="component" value="Unassembled WGS sequence"/>
</dbReference>
<protein>
    <recommendedName>
        <fullName evidence="4">Helix-turn-helix domain-containing protein</fullName>
    </recommendedName>
</protein>
<feature type="compositionally biased region" description="Low complexity" evidence="1">
    <location>
        <begin position="141"/>
        <end position="180"/>
    </location>
</feature>
<gene>
    <name evidence="2" type="ORF">ACFPEN_04905</name>
</gene>
<keyword evidence="3" id="KW-1185">Reference proteome</keyword>
<reference evidence="3" key="1">
    <citation type="journal article" date="2019" name="Int. J. Syst. Evol. Microbiol.">
        <title>The Global Catalogue of Microorganisms (GCM) 10K type strain sequencing project: providing services to taxonomists for standard genome sequencing and annotation.</title>
        <authorList>
            <consortium name="The Broad Institute Genomics Platform"/>
            <consortium name="The Broad Institute Genome Sequencing Center for Infectious Disease"/>
            <person name="Wu L."/>
            <person name="Ma J."/>
        </authorList>
    </citation>
    <scope>NUCLEOTIDE SEQUENCE [LARGE SCALE GENOMIC DNA]</scope>
    <source>
        <strain evidence="3">CECT 8064</strain>
    </source>
</reference>
<evidence type="ECO:0000256" key="1">
    <source>
        <dbReference type="SAM" id="MobiDB-lite"/>
    </source>
</evidence>
<feature type="region of interest" description="Disordered" evidence="1">
    <location>
        <begin position="272"/>
        <end position="292"/>
    </location>
</feature>
<evidence type="ECO:0000313" key="2">
    <source>
        <dbReference type="EMBL" id="MFC4512272.1"/>
    </source>
</evidence>
<feature type="compositionally biased region" description="Basic and acidic residues" evidence="1">
    <location>
        <begin position="200"/>
        <end position="209"/>
    </location>
</feature>
<name>A0ABV9BE30_9ACTN</name>
<evidence type="ECO:0000313" key="3">
    <source>
        <dbReference type="Proteomes" id="UP001595990"/>
    </source>
</evidence>
<comment type="caution">
    <text evidence="2">The sequence shown here is derived from an EMBL/GenBank/DDBJ whole genome shotgun (WGS) entry which is preliminary data.</text>
</comment>
<feature type="compositionally biased region" description="Basic and acidic residues" evidence="1">
    <location>
        <begin position="224"/>
        <end position="243"/>
    </location>
</feature>
<evidence type="ECO:0008006" key="4">
    <source>
        <dbReference type="Google" id="ProtNLM"/>
    </source>
</evidence>
<dbReference type="EMBL" id="JBHSFS010000002">
    <property type="protein sequence ID" value="MFC4512272.1"/>
    <property type="molecule type" value="Genomic_DNA"/>
</dbReference>
<organism evidence="2 3">
    <name type="scientific">Streptomyces ehimensis</name>
    <dbReference type="NCBI Taxonomy" id="68195"/>
    <lineage>
        <taxon>Bacteria</taxon>
        <taxon>Bacillati</taxon>
        <taxon>Actinomycetota</taxon>
        <taxon>Actinomycetes</taxon>
        <taxon>Kitasatosporales</taxon>
        <taxon>Streptomycetaceae</taxon>
        <taxon>Streptomyces</taxon>
    </lineage>
</organism>
<accession>A0ABV9BE30</accession>